<accession>A0A7C9RBA9</accession>
<dbReference type="InterPro" id="IPR011990">
    <property type="entry name" value="TPR-like_helical_dom_sf"/>
</dbReference>
<protein>
    <submittedName>
        <fullName evidence="2">Uncharacterized protein</fullName>
    </submittedName>
</protein>
<dbReference type="Proteomes" id="UP000481252">
    <property type="component" value="Unassembled WGS sequence"/>
</dbReference>
<dbReference type="EMBL" id="JAAKZG010000020">
    <property type="protein sequence ID" value="NGN44860.1"/>
    <property type="molecule type" value="Genomic_DNA"/>
</dbReference>
<keyword evidence="1" id="KW-0812">Transmembrane</keyword>
<keyword evidence="1" id="KW-1133">Transmembrane helix</keyword>
<gene>
    <name evidence="2" type="ORF">G6N74_27765</name>
</gene>
<keyword evidence="1" id="KW-0472">Membrane</keyword>
<dbReference type="SUPFAM" id="SSF48452">
    <property type="entry name" value="TPR-like"/>
    <property type="match status" value="1"/>
</dbReference>
<evidence type="ECO:0000313" key="2">
    <source>
        <dbReference type="EMBL" id="NGN44860.1"/>
    </source>
</evidence>
<dbReference type="Gene3D" id="1.25.40.10">
    <property type="entry name" value="Tetratricopeptide repeat domain"/>
    <property type="match status" value="1"/>
</dbReference>
<dbReference type="RefSeq" id="WP_165121237.1">
    <property type="nucleotide sequence ID" value="NZ_JAAKZG010000020.1"/>
</dbReference>
<dbReference type="AlphaFoldDB" id="A0A7C9RBA9"/>
<sequence>MPQNKPAAPAVLETLEKLLASETFGRSERARKLLRYLVEQEQAGRADRLKGFAIAVDVFGRDAGFDSSADAVVRVQAGRLRELLGQYFATEGAADPIRITIPRGSYVPAYEIAFDAEAKLAPKIPPLDEPIVLAQPQKIQADTPPADAGQPPAFIAATQPLPPASQVMRHLWFFWGAMAVIIAMLGFLVFRITEPATLDDVAALAGTSFTETGSITKSSVIEALPPVYITNTSEDADATRVATVLRAGLSGFDTVDFIAKDVPGGAGPVNPNQFVFNVSPGTSDGTVAVELQHSGTGKILVSRTLSSEDLDPKVLDDRIADILSATIPVSGAIYGFIDQNDTDTGLTRCLLLNDNYYLDQTPQKHEEAYRCFEQLLAENAKSPLIYSELASLHLEAVTDHHPYPPGATAEQALALAHRGVLTGPTSPYAHRSYGFLNSRVGDPTEAIRFMRKAYELNTYDLSMAAAYGYALIFSGNYTDGAPIMEHAVEASSAHPMWWDYGLFLAKLMTGDMERAARATESLAATKKSHYLAARLIAASVSGKTEQAKAIATELAVDFPKFAADPRPTFEKANYPADLTEKLVNALRAAGLGGSS</sequence>
<name>A0A7C9RBA9_9HYPH</name>
<organism evidence="2 3">
    <name type="scientific">Mesorhizobium zhangyense</name>
    <dbReference type="NCBI Taxonomy" id="1776730"/>
    <lineage>
        <taxon>Bacteria</taxon>
        <taxon>Pseudomonadati</taxon>
        <taxon>Pseudomonadota</taxon>
        <taxon>Alphaproteobacteria</taxon>
        <taxon>Hyphomicrobiales</taxon>
        <taxon>Phyllobacteriaceae</taxon>
        <taxon>Mesorhizobium</taxon>
    </lineage>
</organism>
<reference evidence="2 3" key="1">
    <citation type="submission" date="2020-02" db="EMBL/GenBank/DDBJ databases">
        <title>Genome sequence of the type strain CGMCC 1.15528 of Mesorhizobium zhangyense.</title>
        <authorList>
            <person name="Gao J."/>
            <person name="Sun J."/>
        </authorList>
    </citation>
    <scope>NUCLEOTIDE SEQUENCE [LARGE SCALE GENOMIC DNA]</scope>
    <source>
        <strain evidence="2 3">CGMCC 1.15528</strain>
    </source>
</reference>
<comment type="caution">
    <text evidence="2">The sequence shown here is derived from an EMBL/GenBank/DDBJ whole genome shotgun (WGS) entry which is preliminary data.</text>
</comment>
<keyword evidence="3" id="KW-1185">Reference proteome</keyword>
<evidence type="ECO:0000313" key="3">
    <source>
        <dbReference type="Proteomes" id="UP000481252"/>
    </source>
</evidence>
<evidence type="ECO:0000256" key="1">
    <source>
        <dbReference type="SAM" id="Phobius"/>
    </source>
</evidence>
<proteinExistence type="predicted"/>
<feature type="transmembrane region" description="Helical" evidence="1">
    <location>
        <begin position="171"/>
        <end position="190"/>
    </location>
</feature>